<evidence type="ECO:0000313" key="1">
    <source>
        <dbReference type="EMBL" id="CAI9293221.1"/>
    </source>
</evidence>
<dbReference type="AlphaFoldDB" id="A0AA35ZJE4"/>
<organism evidence="1 3">
    <name type="scientific">Lactuca saligna</name>
    <name type="common">Willowleaf lettuce</name>
    <dbReference type="NCBI Taxonomy" id="75948"/>
    <lineage>
        <taxon>Eukaryota</taxon>
        <taxon>Viridiplantae</taxon>
        <taxon>Streptophyta</taxon>
        <taxon>Embryophyta</taxon>
        <taxon>Tracheophyta</taxon>
        <taxon>Spermatophyta</taxon>
        <taxon>Magnoliopsida</taxon>
        <taxon>eudicotyledons</taxon>
        <taxon>Gunneridae</taxon>
        <taxon>Pentapetalae</taxon>
        <taxon>asterids</taxon>
        <taxon>campanulids</taxon>
        <taxon>Asterales</taxon>
        <taxon>Asteraceae</taxon>
        <taxon>Cichorioideae</taxon>
        <taxon>Cichorieae</taxon>
        <taxon>Lactucinae</taxon>
        <taxon>Lactuca</taxon>
    </lineage>
</organism>
<reference evidence="1" key="1">
    <citation type="submission" date="2023-04" db="EMBL/GenBank/DDBJ databases">
        <authorList>
            <person name="Vijverberg K."/>
            <person name="Xiong W."/>
            <person name="Schranz E."/>
        </authorList>
    </citation>
    <scope>NUCLEOTIDE SEQUENCE</scope>
</reference>
<dbReference type="Proteomes" id="UP001177003">
    <property type="component" value="Chromosome 7"/>
</dbReference>
<sequence>MGAVKSENPPPNAQINHLTIDAGFVRQFFAITERPHPLPYPPSLTTTSHRKSEFRTCCSDPKILPMSTGIDSFDIFFCRVLDIQNTLRSIFNASTFGVLVPTNMKVGFGVVWDLFGAVCSSRHSTTVGFENTNMHQ</sequence>
<evidence type="ECO:0000313" key="2">
    <source>
        <dbReference type="EMBL" id="CAI9293222.1"/>
    </source>
</evidence>
<name>A0AA35ZJE4_LACSI</name>
<evidence type="ECO:0000313" key="3">
    <source>
        <dbReference type="Proteomes" id="UP001177003"/>
    </source>
</evidence>
<keyword evidence="3" id="KW-1185">Reference proteome</keyword>
<dbReference type="EMBL" id="OX465083">
    <property type="protein sequence ID" value="CAI9293221.1"/>
    <property type="molecule type" value="Genomic_DNA"/>
</dbReference>
<protein>
    <submittedName>
        <fullName evidence="1">Uncharacterized protein</fullName>
    </submittedName>
</protein>
<accession>A0AA35ZJE4</accession>
<proteinExistence type="predicted"/>
<dbReference type="EMBL" id="OX465083">
    <property type="protein sequence ID" value="CAI9293222.1"/>
    <property type="molecule type" value="Genomic_DNA"/>
</dbReference>
<gene>
    <name evidence="1" type="ORF">LSALG_LOCUS32248</name>
    <name evidence="2" type="ORF">LSALG_LOCUS32249</name>
</gene>